<feature type="domain" description="CCHC-type" evidence="8">
    <location>
        <begin position="264"/>
        <end position="279"/>
    </location>
</feature>
<dbReference type="SUPFAM" id="SSF53098">
    <property type="entry name" value="Ribonuclease H-like"/>
    <property type="match status" value="1"/>
</dbReference>
<name>A0AAP0AYS6_9ASPA</name>
<comment type="caution">
    <text evidence="10">The sequence shown here is derived from an EMBL/GenBank/DDBJ whole genome shotgun (WGS) entry which is preliminary data.</text>
</comment>
<evidence type="ECO:0000259" key="8">
    <source>
        <dbReference type="PROSITE" id="PS50158"/>
    </source>
</evidence>
<dbReference type="Pfam" id="PF07727">
    <property type="entry name" value="RVT_2"/>
    <property type="match status" value="1"/>
</dbReference>
<keyword evidence="1" id="KW-0645">Protease</keyword>
<dbReference type="SUPFAM" id="SSF56672">
    <property type="entry name" value="DNA/RNA polymerases"/>
    <property type="match status" value="1"/>
</dbReference>
<dbReference type="PROSITE" id="PS50994">
    <property type="entry name" value="INTEGRASE"/>
    <property type="match status" value="1"/>
</dbReference>
<dbReference type="PANTHER" id="PTHR42648:SF28">
    <property type="entry name" value="TRANSPOSON-ENCODED PROTEIN WITH RIBONUCLEASE H-LIKE AND RETROVIRUS ZINC FINGER-LIKE DOMAINS"/>
    <property type="match status" value="1"/>
</dbReference>
<dbReference type="InterPro" id="IPR001878">
    <property type="entry name" value="Znf_CCHC"/>
</dbReference>
<dbReference type="InterPro" id="IPR025724">
    <property type="entry name" value="GAG-pre-integrase_dom"/>
</dbReference>
<dbReference type="InterPro" id="IPR036875">
    <property type="entry name" value="Znf_CCHC_sf"/>
</dbReference>
<keyword evidence="3" id="KW-0064">Aspartyl protease</keyword>
<dbReference type="Gene3D" id="3.30.420.10">
    <property type="entry name" value="Ribonuclease H-like superfamily/Ribonuclease H"/>
    <property type="match status" value="1"/>
</dbReference>
<dbReference type="InterPro" id="IPR039537">
    <property type="entry name" value="Retrotran_Ty1/copia-like"/>
</dbReference>
<dbReference type="InterPro" id="IPR001584">
    <property type="entry name" value="Integrase_cat-core"/>
</dbReference>
<keyword evidence="11" id="KW-1185">Reference proteome</keyword>
<gene>
    <name evidence="10" type="ORF">KSP39_PZI021020</name>
</gene>
<evidence type="ECO:0000256" key="3">
    <source>
        <dbReference type="ARBA" id="ARBA00022750"/>
    </source>
</evidence>
<evidence type="ECO:0008006" key="12">
    <source>
        <dbReference type="Google" id="ProtNLM"/>
    </source>
</evidence>
<evidence type="ECO:0000256" key="2">
    <source>
        <dbReference type="ARBA" id="ARBA00022723"/>
    </source>
</evidence>
<dbReference type="InterPro" id="IPR036397">
    <property type="entry name" value="RNaseH_sf"/>
</dbReference>
<dbReference type="GO" id="GO:0006508">
    <property type="term" value="P:proteolysis"/>
    <property type="evidence" value="ECO:0007669"/>
    <property type="project" value="UniProtKB-KW"/>
</dbReference>
<dbReference type="PANTHER" id="PTHR42648">
    <property type="entry name" value="TRANSPOSASE, PUTATIVE-RELATED"/>
    <property type="match status" value="1"/>
</dbReference>
<feature type="compositionally biased region" description="Polar residues" evidence="6">
    <location>
        <begin position="216"/>
        <end position="229"/>
    </location>
</feature>
<feature type="domain" description="Integrase catalytic" evidence="9">
    <location>
        <begin position="501"/>
        <end position="683"/>
    </location>
</feature>
<dbReference type="Pfam" id="PF13976">
    <property type="entry name" value="gag_pre-integrs"/>
    <property type="match status" value="1"/>
</dbReference>
<protein>
    <recommendedName>
        <fullName evidence="12">Gag-pol polyprotein</fullName>
    </recommendedName>
</protein>
<sequence>MTVRRWRKAVLAEVIQEEATERLIQAFGGGGSTVSKSMAAKFEISKYDGKIDFGLWQKRIKAVLVQQGLHKALLGKEKSGVKKDEEWEELDLKAISTIQLSLADEVMYNVVDADTTVDLWKKLEELYMSKSLTNKLYVKRQLYSLRMSESNKLLEHMNAFNKLISQLRSMDVKVEEEDQALLLLSSLPKSYDHLVTTILYGKDTLKMEEVMTTLLSNETRSKPGPSTSEGLFVKNKEPVRGRSRDRGKKFNRARSKSRDKKNQCHYCKEEGHWKNNCPKKKAKEKNQEQQQAAVASDPESDADVLHVHSTLDTTDTWIMDTGCSYHMCPNIEWFTSFRQCDGGRVLMGNDSECKTLGIGSIRIKMFDGTIRTLTDVRYVPDLRKSLISLGTLEAAGCSYTGEGGYLKVKKGALVVMKGERSGTLYKLIGTTIAGDAAVSETTDEDSSLLWHARLGHMSERGLLELHKKGLLKGVKTCKLDFCETCVLGKQHRVKFVTSTQRSKQALEYIHSDVWGPAPEPSLGGARYFVTFIDDFSRKVWIYFLKHKSEVFEKFKVWKTTMEKQTGKRVKYLRSDNGGEYTSAEFQEYCNQEGITRHLTIPGTPQQNGDSEKTKLDAKSKRCIYLGRKTGTKGFKLWNPDTKKVEVRRDVIFDEASMLKKSEAQSKEVEETPVTPLEVELEGSDQADDHGDSSDPENADVVQPTEAEPYSIARERARREVRLPLRLHDTVAYAFQVISTDPGSYKEAVESRESSQWKAAMEEEMESLRKNQTWDLVRLPKGAKAISSKWIFRKKESTSGKDQWRYKARFVAKGFAQKKGVDFDEIFSPVVKHCSIRVLLAMVAMNDMELEQMDVKTAFLHGNLEEEIYILQPEGFVQPDDEKKVCKLRRSLYGLKQAPRMWNKRFDTFMVSQGFSRSQFDSCAYYKFLANDDVLILMLYVDDMLIACKSAQEIQSLKQKLQAEFEMKDLGQAQKILGMEIKRDRKRGMFSLSQTGRQLAAQVAATVQAEATTVRRWRKAVLAEVIQEEATERLIQAFGGGGFNPIIAAAGSILSLRRRRRLQGSQAGV</sequence>
<feature type="compositionally biased region" description="Basic residues" evidence="6">
    <location>
        <begin position="245"/>
        <end position="259"/>
    </location>
</feature>
<keyword evidence="4" id="KW-0378">Hydrolase</keyword>
<evidence type="ECO:0000256" key="1">
    <source>
        <dbReference type="ARBA" id="ARBA00022670"/>
    </source>
</evidence>
<proteinExistence type="predicted"/>
<evidence type="ECO:0000259" key="9">
    <source>
        <dbReference type="PROSITE" id="PS50994"/>
    </source>
</evidence>
<dbReference type="AlphaFoldDB" id="A0AAP0AYS6"/>
<dbReference type="InterPro" id="IPR057670">
    <property type="entry name" value="SH3_retrovirus"/>
</dbReference>
<dbReference type="InterPro" id="IPR054722">
    <property type="entry name" value="PolX-like_BBD"/>
</dbReference>
<feature type="transmembrane region" description="Helical" evidence="7">
    <location>
        <begin position="1033"/>
        <end position="1055"/>
    </location>
</feature>
<keyword evidence="7" id="KW-1133">Transmembrane helix</keyword>
<evidence type="ECO:0000256" key="5">
    <source>
        <dbReference type="PROSITE-ProRule" id="PRU00047"/>
    </source>
</evidence>
<dbReference type="Gene3D" id="4.10.60.10">
    <property type="entry name" value="Zinc finger, CCHC-type"/>
    <property type="match status" value="1"/>
</dbReference>
<dbReference type="EMBL" id="JBBWWQ010000019">
    <property type="protein sequence ID" value="KAK8919392.1"/>
    <property type="molecule type" value="Genomic_DNA"/>
</dbReference>
<dbReference type="InterPro" id="IPR013103">
    <property type="entry name" value="RVT_2"/>
</dbReference>
<feature type="region of interest" description="Disordered" evidence="6">
    <location>
        <begin position="659"/>
        <end position="712"/>
    </location>
</feature>
<keyword evidence="7" id="KW-0472">Membrane</keyword>
<reference evidence="10 11" key="1">
    <citation type="journal article" date="2022" name="Nat. Plants">
        <title>Genomes of leafy and leafless Platanthera orchids illuminate the evolution of mycoheterotrophy.</title>
        <authorList>
            <person name="Li M.H."/>
            <person name="Liu K.W."/>
            <person name="Li Z."/>
            <person name="Lu H.C."/>
            <person name="Ye Q.L."/>
            <person name="Zhang D."/>
            <person name="Wang J.Y."/>
            <person name="Li Y.F."/>
            <person name="Zhong Z.M."/>
            <person name="Liu X."/>
            <person name="Yu X."/>
            <person name="Liu D.K."/>
            <person name="Tu X.D."/>
            <person name="Liu B."/>
            <person name="Hao Y."/>
            <person name="Liao X.Y."/>
            <person name="Jiang Y.T."/>
            <person name="Sun W.H."/>
            <person name="Chen J."/>
            <person name="Chen Y.Q."/>
            <person name="Ai Y."/>
            <person name="Zhai J.W."/>
            <person name="Wu S.S."/>
            <person name="Zhou Z."/>
            <person name="Hsiao Y.Y."/>
            <person name="Wu W.L."/>
            <person name="Chen Y.Y."/>
            <person name="Lin Y.F."/>
            <person name="Hsu J.L."/>
            <person name="Li C.Y."/>
            <person name="Wang Z.W."/>
            <person name="Zhao X."/>
            <person name="Zhong W.Y."/>
            <person name="Ma X.K."/>
            <person name="Ma L."/>
            <person name="Huang J."/>
            <person name="Chen G.Z."/>
            <person name="Huang M.Z."/>
            <person name="Huang L."/>
            <person name="Peng D.H."/>
            <person name="Luo Y.B."/>
            <person name="Zou S.Q."/>
            <person name="Chen S.P."/>
            <person name="Lan S."/>
            <person name="Tsai W.C."/>
            <person name="Van de Peer Y."/>
            <person name="Liu Z.J."/>
        </authorList>
    </citation>
    <scope>NUCLEOTIDE SEQUENCE [LARGE SCALE GENOMIC DNA]</scope>
    <source>
        <strain evidence="10">Lor287</strain>
    </source>
</reference>
<accession>A0AAP0AYS6</accession>
<dbReference type="GO" id="GO:0003676">
    <property type="term" value="F:nucleic acid binding"/>
    <property type="evidence" value="ECO:0007669"/>
    <property type="project" value="InterPro"/>
</dbReference>
<dbReference type="InterPro" id="IPR012337">
    <property type="entry name" value="RNaseH-like_sf"/>
</dbReference>
<feature type="region of interest" description="Disordered" evidence="6">
    <location>
        <begin position="277"/>
        <end position="302"/>
    </location>
</feature>
<dbReference type="SMART" id="SM00343">
    <property type="entry name" value="ZnF_C2HC"/>
    <property type="match status" value="1"/>
</dbReference>
<keyword evidence="7" id="KW-0812">Transmembrane</keyword>
<dbReference type="Pfam" id="PF25597">
    <property type="entry name" value="SH3_retrovirus"/>
    <property type="match status" value="1"/>
</dbReference>
<feature type="region of interest" description="Disordered" evidence="6">
    <location>
        <begin position="216"/>
        <end position="263"/>
    </location>
</feature>
<dbReference type="Pfam" id="PF14223">
    <property type="entry name" value="Retrotran_gag_2"/>
    <property type="match status" value="1"/>
</dbReference>
<keyword evidence="2" id="KW-0479">Metal-binding</keyword>
<feature type="compositionally biased region" description="Basic and acidic residues" evidence="6">
    <location>
        <begin position="659"/>
        <end position="669"/>
    </location>
</feature>
<keyword evidence="5" id="KW-0862">Zinc</keyword>
<keyword evidence="5" id="KW-0863">Zinc-finger</keyword>
<dbReference type="InterPro" id="IPR043502">
    <property type="entry name" value="DNA/RNA_pol_sf"/>
</dbReference>
<dbReference type="GO" id="GO:0015074">
    <property type="term" value="P:DNA integration"/>
    <property type="evidence" value="ECO:0007669"/>
    <property type="project" value="InterPro"/>
</dbReference>
<dbReference type="SUPFAM" id="SSF57756">
    <property type="entry name" value="Retrovirus zinc finger-like domains"/>
    <property type="match status" value="1"/>
</dbReference>
<dbReference type="Proteomes" id="UP001418222">
    <property type="component" value="Unassembled WGS sequence"/>
</dbReference>
<evidence type="ECO:0000256" key="6">
    <source>
        <dbReference type="SAM" id="MobiDB-lite"/>
    </source>
</evidence>
<dbReference type="PROSITE" id="PS50158">
    <property type="entry name" value="ZF_CCHC"/>
    <property type="match status" value="1"/>
</dbReference>
<dbReference type="GO" id="GO:0008270">
    <property type="term" value="F:zinc ion binding"/>
    <property type="evidence" value="ECO:0007669"/>
    <property type="project" value="UniProtKB-KW"/>
</dbReference>
<evidence type="ECO:0000313" key="11">
    <source>
        <dbReference type="Proteomes" id="UP001418222"/>
    </source>
</evidence>
<dbReference type="Pfam" id="PF00665">
    <property type="entry name" value="rve"/>
    <property type="match status" value="1"/>
</dbReference>
<feature type="compositionally biased region" description="Basic and acidic residues" evidence="6">
    <location>
        <begin position="234"/>
        <end position="244"/>
    </location>
</feature>
<evidence type="ECO:0000313" key="10">
    <source>
        <dbReference type="EMBL" id="KAK8919392.1"/>
    </source>
</evidence>
<dbReference type="Pfam" id="PF22936">
    <property type="entry name" value="Pol_BBD"/>
    <property type="match status" value="1"/>
</dbReference>
<evidence type="ECO:0000256" key="7">
    <source>
        <dbReference type="SAM" id="Phobius"/>
    </source>
</evidence>
<evidence type="ECO:0000256" key="4">
    <source>
        <dbReference type="ARBA" id="ARBA00022801"/>
    </source>
</evidence>
<dbReference type="GO" id="GO:0004190">
    <property type="term" value="F:aspartic-type endopeptidase activity"/>
    <property type="evidence" value="ECO:0007669"/>
    <property type="project" value="UniProtKB-KW"/>
</dbReference>
<organism evidence="10 11">
    <name type="scientific">Platanthera zijinensis</name>
    <dbReference type="NCBI Taxonomy" id="2320716"/>
    <lineage>
        <taxon>Eukaryota</taxon>
        <taxon>Viridiplantae</taxon>
        <taxon>Streptophyta</taxon>
        <taxon>Embryophyta</taxon>
        <taxon>Tracheophyta</taxon>
        <taxon>Spermatophyta</taxon>
        <taxon>Magnoliopsida</taxon>
        <taxon>Liliopsida</taxon>
        <taxon>Asparagales</taxon>
        <taxon>Orchidaceae</taxon>
        <taxon>Orchidoideae</taxon>
        <taxon>Orchideae</taxon>
        <taxon>Orchidinae</taxon>
        <taxon>Platanthera</taxon>
    </lineage>
</organism>